<dbReference type="Ensembl" id="ENSELUT00000088664.1">
    <property type="protein sequence ID" value="ENSELUP00000093239.1"/>
    <property type="gene ID" value="ENSELUG00000036140.1"/>
</dbReference>
<keyword evidence="1 2" id="KW-0732">Signal</keyword>
<dbReference type="PANTHER" id="PTHR46096">
    <property type="entry name" value="PERFORIN-1"/>
    <property type="match status" value="1"/>
</dbReference>
<feature type="signal peptide" evidence="2">
    <location>
        <begin position="1"/>
        <end position="21"/>
    </location>
</feature>
<dbReference type="GO" id="GO:0016020">
    <property type="term" value="C:membrane"/>
    <property type="evidence" value="ECO:0007669"/>
    <property type="project" value="TreeGrafter"/>
</dbReference>
<reference evidence="3" key="3">
    <citation type="submission" date="2025-09" db="UniProtKB">
        <authorList>
            <consortium name="Ensembl"/>
        </authorList>
    </citation>
    <scope>IDENTIFICATION</scope>
</reference>
<dbReference type="Proteomes" id="UP000265140">
    <property type="component" value="Chromosome 24"/>
</dbReference>
<evidence type="ECO:0000313" key="4">
    <source>
        <dbReference type="Proteomes" id="UP000265140"/>
    </source>
</evidence>
<reference evidence="3" key="2">
    <citation type="submission" date="2025-08" db="UniProtKB">
        <authorList>
            <consortium name="Ensembl"/>
        </authorList>
    </citation>
    <scope>IDENTIFICATION</scope>
</reference>
<accession>A0AAY5KWP0</accession>
<proteinExistence type="predicted"/>
<evidence type="ECO:0000256" key="1">
    <source>
        <dbReference type="ARBA" id="ARBA00022729"/>
    </source>
</evidence>
<evidence type="ECO:0000256" key="2">
    <source>
        <dbReference type="SAM" id="SignalP"/>
    </source>
</evidence>
<evidence type="ECO:0008006" key="5">
    <source>
        <dbReference type="Google" id="ProtNLM"/>
    </source>
</evidence>
<evidence type="ECO:0000313" key="3">
    <source>
        <dbReference type="Ensembl" id="ENSELUP00000093239.1"/>
    </source>
</evidence>
<dbReference type="GeneTree" id="ENSGT00990000203866"/>
<dbReference type="GO" id="GO:0001771">
    <property type="term" value="P:immunological synapse formation"/>
    <property type="evidence" value="ECO:0007669"/>
    <property type="project" value="TreeGrafter"/>
</dbReference>
<dbReference type="GO" id="GO:0022829">
    <property type="term" value="F:wide pore channel activity"/>
    <property type="evidence" value="ECO:0007669"/>
    <property type="project" value="TreeGrafter"/>
</dbReference>
<reference evidence="3 4" key="1">
    <citation type="submission" date="2020-02" db="EMBL/GenBank/DDBJ databases">
        <title>Esox lucius (northern pike) genome, fEsoLuc1, primary haplotype.</title>
        <authorList>
            <person name="Myers G."/>
            <person name="Karagic N."/>
            <person name="Meyer A."/>
            <person name="Pippel M."/>
            <person name="Reichard M."/>
            <person name="Winkler S."/>
            <person name="Tracey A."/>
            <person name="Sims Y."/>
            <person name="Howe K."/>
            <person name="Rhie A."/>
            <person name="Formenti G."/>
            <person name="Durbin R."/>
            <person name="Fedrigo O."/>
            <person name="Jarvis E.D."/>
        </authorList>
    </citation>
    <scope>NUCLEOTIDE SEQUENCE [LARGE SCALE GENOMIC DNA]</scope>
</reference>
<dbReference type="InterPro" id="IPR052784">
    <property type="entry name" value="Perforin-1_pore-forming"/>
</dbReference>
<dbReference type="PANTHER" id="PTHR46096:SF3">
    <property type="entry name" value="PERFORIN-1"/>
    <property type="match status" value="1"/>
</dbReference>
<dbReference type="GO" id="GO:0001913">
    <property type="term" value="P:T cell mediated cytotoxicity"/>
    <property type="evidence" value="ECO:0007669"/>
    <property type="project" value="TreeGrafter"/>
</dbReference>
<name>A0AAY5KWP0_ESOLU</name>
<dbReference type="AlphaFoldDB" id="A0AAY5KWP0"/>
<organism evidence="3 4">
    <name type="scientific">Esox lucius</name>
    <name type="common">Northern pike</name>
    <dbReference type="NCBI Taxonomy" id="8010"/>
    <lineage>
        <taxon>Eukaryota</taxon>
        <taxon>Metazoa</taxon>
        <taxon>Chordata</taxon>
        <taxon>Craniata</taxon>
        <taxon>Vertebrata</taxon>
        <taxon>Euteleostomi</taxon>
        <taxon>Actinopterygii</taxon>
        <taxon>Neopterygii</taxon>
        <taxon>Teleostei</taxon>
        <taxon>Protacanthopterygii</taxon>
        <taxon>Esociformes</taxon>
        <taxon>Esocidae</taxon>
        <taxon>Esox</taxon>
    </lineage>
</organism>
<dbReference type="GO" id="GO:0051607">
    <property type="term" value="P:defense response to virus"/>
    <property type="evidence" value="ECO:0007669"/>
    <property type="project" value="TreeGrafter"/>
</dbReference>
<keyword evidence="4" id="KW-1185">Reference proteome</keyword>
<feature type="chain" id="PRO_5044240197" description="Peptidase A1 domain-containing protein" evidence="2">
    <location>
        <begin position="22"/>
        <end position="180"/>
    </location>
</feature>
<protein>
    <recommendedName>
        <fullName evidence="5">Peptidase A1 domain-containing protein</fullName>
    </recommendedName>
</protein>
<sequence>RATTVLTLLGLWGAWIPPVLPSCTTGQPVECSAAQSAPGTNLAGEGFDVVTMERKQAYVVDVDKWRKTQNGTCTLCVNPFMEAQTQRLPAAVVDWRPSHQCHMKISSTVDARWKIGLDIMTNGSVMVGGTHSRAAKRVMDQSKQDKYSFIKQDTHCSYYSAAISASGLFMLPYYITPLFA</sequence>